<evidence type="ECO:0000313" key="2">
    <source>
        <dbReference type="Proteomes" id="UP000502345"/>
    </source>
</evidence>
<dbReference type="Proteomes" id="UP000502345">
    <property type="component" value="Chromosome"/>
</dbReference>
<protein>
    <submittedName>
        <fullName evidence="1">Uncharacterized protein</fullName>
    </submittedName>
</protein>
<evidence type="ECO:0000313" key="1">
    <source>
        <dbReference type="EMBL" id="QIP37304.1"/>
    </source>
</evidence>
<sequence>MGGWKESHVGDLSPIEPDGLGIEGSMELMVIDDELGTALVGTEDAIAAFALEWDTALSPVPIDSGTMLPKMASQAFGGRAVGAAYAVGKRYHELFARPKSGATVTYHKMVRNPQSGKIISNARIANPGAMVAGVGPQMVAIAALEAAISAQFDQVHEHLDVIEDKVDELLRLAEAHRIGDVYGQHRLLSAKVRDLASGHALTNTDWSSIASLGADLEVGIERLRVHAVKQLETLDGRAGPGKRSEQLEQLLNKNRLGETLQLLVVAQKSLFQWHKLRLEQVRNTEAQHVDQTITSARTTLREQHEADVQLVTRMREVLEINTVLRLSEAHHKIAARGLGRHRDALREILDQFIQARNLQITQWDSPEHARIADVFVAAKDRTSEVLTSGRRQLARGAANVAAWAEPEPKEPKDC</sequence>
<dbReference type="EMBL" id="CP050124">
    <property type="protein sequence ID" value="QIP37304.1"/>
    <property type="molecule type" value="Genomic_DNA"/>
</dbReference>
<gene>
    <name evidence="1" type="ORF">G9444_0060</name>
</gene>
<accession>A0A6G9CK78</accession>
<reference evidence="1 2" key="1">
    <citation type="submission" date="2020-03" db="EMBL/GenBank/DDBJ databases">
        <title>Screen low temperature-resistant strains for efficient degradation of petroleum hydrocarbons under the low temperature.</title>
        <authorList>
            <person name="Wang Y."/>
            <person name="Chen J."/>
        </authorList>
    </citation>
    <scope>NUCLEOTIDE SEQUENCE [LARGE SCALE GENOMIC DNA]</scope>
    <source>
        <strain evidence="1 2">KB1</strain>
    </source>
</reference>
<proteinExistence type="predicted"/>
<dbReference type="AlphaFoldDB" id="A0A6G9CK78"/>
<organism evidence="1 2">
    <name type="scientific">Rhodococcus erythropolis</name>
    <name type="common">Arthrobacter picolinophilus</name>
    <dbReference type="NCBI Taxonomy" id="1833"/>
    <lineage>
        <taxon>Bacteria</taxon>
        <taxon>Bacillati</taxon>
        <taxon>Actinomycetota</taxon>
        <taxon>Actinomycetes</taxon>
        <taxon>Mycobacteriales</taxon>
        <taxon>Nocardiaceae</taxon>
        <taxon>Rhodococcus</taxon>
        <taxon>Rhodococcus erythropolis group</taxon>
    </lineage>
</organism>
<name>A0A6G9CK78_RHOER</name>